<organism evidence="9 10">
    <name type="scientific">Paenibacillus wenxiniae</name>
    <dbReference type="NCBI Taxonomy" id="1636843"/>
    <lineage>
        <taxon>Bacteria</taxon>
        <taxon>Bacillati</taxon>
        <taxon>Bacillota</taxon>
        <taxon>Bacilli</taxon>
        <taxon>Bacillales</taxon>
        <taxon>Paenibacillaceae</taxon>
        <taxon>Paenibacillus</taxon>
    </lineage>
</organism>
<evidence type="ECO:0000256" key="6">
    <source>
        <dbReference type="ARBA" id="ARBA00022989"/>
    </source>
</evidence>
<dbReference type="EMBL" id="JBHUEH010000011">
    <property type="protein sequence ID" value="MFD1885318.1"/>
    <property type="molecule type" value="Genomic_DNA"/>
</dbReference>
<dbReference type="SMART" id="SM00793">
    <property type="entry name" value="AgrB"/>
    <property type="match status" value="1"/>
</dbReference>
<keyword evidence="1" id="KW-1003">Cell membrane</keyword>
<evidence type="ECO:0000256" key="5">
    <source>
        <dbReference type="ARBA" id="ARBA00022801"/>
    </source>
</evidence>
<keyword evidence="3" id="KW-0645">Protease</keyword>
<feature type="transmembrane region" description="Helical" evidence="8">
    <location>
        <begin position="104"/>
        <end position="122"/>
    </location>
</feature>
<proteinExistence type="predicted"/>
<evidence type="ECO:0000256" key="4">
    <source>
        <dbReference type="ARBA" id="ARBA00022692"/>
    </source>
</evidence>
<protein>
    <submittedName>
        <fullName evidence="9">Accessory gene regulator ArgB-like protein</fullName>
    </submittedName>
</protein>
<evidence type="ECO:0000256" key="2">
    <source>
        <dbReference type="ARBA" id="ARBA00022654"/>
    </source>
</evidence>
<keyword evidence="4 8" id="KW-0812">Transmembrane</keyword>
<evidence type="ECO:0000256" key="7">
    <source>
        <dbReference type="ARBA" id="ARBA00023136"/>
    </source>
</evidence>
<keyword evidence="7 8" id="KW-0472">Membrane</keyword>
<evidence type="ECO:0000256" key="1">
    <source>
        <dbReference type="ARBA" id="ARBA00022475"/>
    </source>
</evidence>
<keyword evidence="5" id="KW-0378">Hydrolase</keyword>
<feature type="transmembrane region" description="Helical" evidence="8">
    <location>
        <begin position="79"/>
        <end position="98"/>
    </location>
</feature>
<evidence type="ECO:0000256" key="8">
    <source>
        <dbReference type="SAM" id="Phobius"/>
    </source>
</evidence>
<dbReference type="RefSeq" id="WP_347327372.1">
    <property type="nucleotide sequence ID" value="NZ_JBCGUH010000027.1"/>
</dbReference>
<dbReference type="InterPro" id="IPR006741">
    <property type="entry name" value="AgrB"/>
</dbReference>
<keyword evidence="6 8" id="KW-1133">Transmembrane helix</keyword>
<gene>
    <name evidence="9" type="ORF">ACFSC9_07225</name>
</gene>
<dbReference type="Proteomes" id="UP001597233">
    <property type="component" value="Unassembled WGS sequence"/>
</dbReference>
<accession>A0ABW4RIE6</accession>
<evidence type="ECO:0000313" key="9">
    <source>
        <dbReference type="EMBL" id="MFD1885318.1"/>
    </source>
</evidence>
<reference evidence="10" key="1">
    <citation type="journal article" date="2019" name="Int. J. Syst. Evol. Microbiol.">
        <title>The Global Catalogue of Microorganisms (GCM) 10K type strain sequencing project: providing services to taxonomists for standard genome sequencing and annotation.</title>
        <authorList>
            <consortium name="The Broad Institute Genomics Platform"/>
            <consortium name="The Broad Institute Genome Sequencing Center for Infectious Disease"/>
            <person name="Wu L."/>
            <person name="Ma J."/>
        </authorList>
    </citation>
    <scope>NUCLEOTIDE SEQUENCE [LARGE SCALE GENOMIC DNA]</scope>
    <source>
        <strain evidence="10">CCUG 54950</strain>
    </source>
</reference>
<evidence type="ECO:0000256" key="3">
    <source>
        <dbReference type="ARBA" id="ARBA00022670"/>
    </source>
</evidence>
<name>A0ABW4RIE6_9BACL</name>
<keyword evidence="2" id="KW-0673">Quorum sensing</keyword>
<sequence>MIDYLAQRTAEHIKQVIPEHPASIAVLKYALLIVINTLGIVLMTILFSSLLGTFEHAMIIMIVFALLRQLTGGYHLQSGVSCIVVSSSLFVALSLVTFSDLYCIIFTCMSILLILIFAPSNIHKQSRIPKKYYSLLKIAGCLLVATNLYVLSVPFALASLAQSVTLIRRR</sequence>
<dbReference type="Pfam" id="PF04647">
    <property type="entry name" value="AgrB"/>
    <property type="match status" value="1"/>
</dbReference>
<feature type="transmembrane region" description="Helical" evidence="8">
    <location>
        <begin position="134"/>
        <end position="161"/>
    </location>
</feature>
<comment type="caution">
    <text evidence="9">The sequence shown here is derived from an EMBL/GenBank/DDBJ whole genome shotgun (WGS) entry which is preliminary data.</text>
</comment>
<keyword evidence="10" id="KW-1185">Reference proteome</keyword>
<evidence type="ECO:0000313" key="10">
    <source>
        <dbReference type="Proteomes" id="UP001597233"/>
    </source>
</evidence>